<dbReference type="RefSeq" id="WP_046406025.1">
    <property type="nucleotide sequence ID" value="NZ_JADNDE010000065.1"/>
</dbReference>
<feature type="coiled-coil region" evidence="1">
    <location>
        <begin position="321"/>
        <end position="352"/>
    </location>
</feature>
<evidence type="ECO:0000313" key="5">
    <source>
        <dbReference type="Proteomes" id="UP000284243"/>
    </source>
</evidence>
<comment type="caution">
    <text evidence="4">The sequence shown here is derived from an EMBL/GenBank/DDBJ whole genome shotgun (WGS) entry which is preliminary data.</text>
</comment>
<feature type="domain" description="Rad50/SbcC-type AAA" evidence="3">
    <location>
        <begin position="5"/>
        <end position="260"/>
    </location>
</feature>
<evidence type="ECO:0000259" key="3">
    <source>
        <dbReference type="Pfam" id="PF13476"/>
    </source>
</evidence>
<dbReference type="Pfam" id="PF13558">
    <property type="entry name" value="SbcC_Walker_B"/>
    <property type="match status" value="1"/>
</dbReference>
<dbReference type="InterPro" id="IPR038729">
    <property type="entry name" value="Rad50/SbcC_AAA"/>
</dbReference>
<feature type="coiled-coil region" evidence="1">
    <location>
        <begin position="899"/>
        <end position="954"/>
    </location>
</feature>
<feature type="region of interest" description="Disordered" evidence="2">
    <location>
        <begin position="1005"/>
        <end position="1029"/>
    </location>
</feature>
<dbReference type="PANTHER" id="PTHR32114:SF2">
    <property type="entry name" value="ABC TRANSPORTER ABCH.3"/>
    <property type="match status" value="1"/>
</dbReference>
<dbReference type="AlphaFoldDB" id="A0A412TZ19"/>
<evidence type="ECO:0000313" key="4">
    <source>
        <dbReference type="EMBL" id="RGU59026.1"/>
    </source>
</evidence>
<feature type="compositionally biased region" description="Polar residues" evidence="2">
    <location>
        <begin position="1020"/>
        <end position="1029"/>
    </location>
</feature>
<accession>A0A412TZ19</accession>
<reference evidence="4 5" key="1">
    <citation type="submission" date="2018-08" db="EMBL/GenBank/DDBJ databases">
        <title>A genome reference for cultivated species of the human gut microbiota.</title>
        <authorList>
            <person name="Zou Y."/>
            <person name="Xue W."/>
            <person name="Luo G."/>
        </authorList>
    </citation>
    <scope>NUCLEOTIDE SEQUENCE [LARGE SCALE GENOMIC DNA]</scope>
    <source>
        <strain evidence="4 5">AF16-14</strain>
    </source>
</reference>
<feature type="coiled-coil region" evidence="1">
    <location>
        <begin position="233"/>
        <end position="294"/>
    </location>
</feature>
<evidence type="ECO:0000256" key="2">
    <source>
        <dbReference type="SAM" id="MobiDB-lite"/>
    </source>
</evidence>
<dbReference type="Gene3D" id="3.40.50.300">
    <property type="entry name" value="P-loop containing nucleotide triphosphate hydrolases"/>
    <property type="match status" value="2"/>
</dbReference>
<feature type="coiled-coil region" evidence="1">
    <location>
        <begin position="470"/>
        <end position="581"/>
    </location>
</feature>
<sequence length="1241" mass="143812">MKILRIQGKNLASIAGEFDIDFTAAPLRSAGIFAICGPTGAGKSTILDAICLALFNNMPRTTGIEGTKMPDVGQEFIQQGDRRQILRRGTAEAMAAVEFIAVDGKSYRSVWRVWRANNKISGKLQPAELRVYPLGDPSPITTGISESENKLIQLIGLNYNQFTRTVLLAQNEFARFLKARKEEKAEVLEKLTGTEIYSVISNTVYSKTTAIRNEWKELSARMGNIRLLTQEEIETLQQQSAKLLKHEKALQQKNEEIQRKIRWIEQLEQINQSKSEAQATLSDAQKVQAEAQAQSVWLQQMESIESSRLFWIEKNECTTHLVSQTELLRQTEQALSDLNEKATQTLQSVERQKSLVNQYTTQYNKLKPELLEARRLDIGIVNARQVEQESRKTLTDLQDKIKVHQKIQDSRYSRILQQRELDDKLKEWFRKNRQHEQMCLNIKLIESFLDTAYTQRLQVIENQSLYTSTLQQLTVSRQQLELQRREIETSIQRHNDLLQLRQQQQISVNRFPISELRNRKEQLRLQRERLLQEITLTEKLDKTRQELRKRQDKLQQQQQNLQALKVRLTEYKKEIEIAEIKYTTIRHTLEQARLSVSENVVRLRAQLEENTPCPVCGSQSHPYAAHHPLADGLLETLEKEVRQHEAAYNRLKTENARLEAEHRYLGEVLPVLQNEKYESQEECEEILQQIKELYSDRSVSNGQNRINLREQLNISQKELESICLKENEWEQRQHQLETLQKELDKIQNQNNALQKTFQQTQEKVVGQATELSKLQEIIEGLKVQQNISLEKVAPFMHAPTWRQRWEDNYPDLKQELTTAAQKWQTKTLQSAENEKLLLQSVAEYEENQKNLESFRQSETEAAEALKKRSEETLSFIRKRARLLQGQTVDETERYWQELTERATQELETAIRQKEQLSGQSEQLKGKITQLRTTCDQYQKRLEKATRQLGEWLEKYNRTAPAQLTEATLISLLQVAPEKIREERERQNHLRDKVTTALATLREREKQLADHLQSPGRPDPQSESLSSLQRQYTALQEESERILQQKTEVLATLHTQEENQKQAASLKDTLDAKTKLLNQWSKLDDLIGSQSGYKFKEIAQGYTLDILLSYANIQLRELTSRYQLQRIPDELALQVIDHDLCDEARSVFSLSGGESFLISLALALGLSSFSSRNHFEENLFIDEGFGTLDSETLQIVMEALERLRSQGRQVGIISHVQELTERIPAKICLVKTGNGKSKVVVE</sequence>
<feature type="coiled-coil region" evidence="1">
    <location>
        <begin position="634"/>
        <end position="661"/>
    </location>
</feature>
<dbReference type="EMBL" id="QRYC01000001">
    <property type="protein sequence ID" value="RGU59026.1"/>
    <property type="molecule type" value="Genomic_DNA"/>
</dbReference>
<dbReference type="GO" id="GO:0006302">
    <property type="term" value="P:double-strand break repair"/>
    <property type="evidence" value="ECO:0007669"/>
    <property type="project" value="InterPro"/>
</dbReference>
<gene>
    <name evidence="4" type="ORF">DWW57_01110</name>
</gene>
<protein>
    <recommendedName>
        <fullName evidence="3">Rad50/SbcC-type AAA domain-containing protein</fullName>
    </recommendedName>
</protein>
<dbReference type="PANTHER" id="PTHR32114">
    <property type="entry name" value="ABC TRANSPORTER ABCH.3"/>
    <property type="match status" value="1"/>
</dbReference>
<evidence type="ECO:0000256" key="1">
    <source>
        <dbReference type="SAM" id="Coils"/>
    </source>
</evidence>
<proteinExistence type="predicted"/>
<dbReference type="SUPFAM" id="SSF52540">
    <property type="entry name" value="P-loop containing nucleoside triphosphate hydrolases"/>
    <property type="match status" value="1"/>
</dbReference>
<keyword evidence="1" id="KW-0175">Coiled coil</keyword>
<dbReference type="Proteomes" id="UP000284243">
    <property type="component" value="Unassembled WGS sequence"/>
</dbReference>
<dbReference type="InterPro" id="IPR027417">
    <property type="entry name" value="P-loop_NTPase"/>
</dbReference>
<feature type="coiled-coil region" evidence="1">
    <location>
        <begin position="729"/>
        <end position="763"/>
    </location>
</feature>
<dbReference type="SUPFAM" id="SSF111469">
    <property type="entry name" value="Geminin coiled-coil domain"/>
    <property type="match status" value="1"/>
</dbReference>
<dbReference type="GO" id="GO:0016887">
    <property type="term" value="F:ATP hydrolysis activity"/>
    <property type="evidence" value="ECO:0007669"/>
    <property type="project" value="InterPro"/>
</dbReference>
<dbReference type="Pfam" id="PF13476">
    <property type="entry name" value="AAA_23"/>
    <property type="match status" value="1"/>
</dbReference>
<organism evidence="4 5">
    <name type="scientific">Odoribacter splanchnicus</name>
    <dbReference type="NCBI Taxonomy" id="28118"/>
    <lineage>
        <taxon>Bacteria</taxon>
        <taxon>Pseudomonadati</taxon>
        <taxon>Bacteroidota</taxon>
        <taxon>Bacteroidia</taxon>
        <taxon>Bacteroidales</taxon>
        <taxon>Odoribacteraceae</taxon>
        <taxon>Odoribacter</taxon>
    </lineage>
</organism>
<name>A0A412TZ19_9BACT</name>